<feature type="binding site" evidence="1">
    <location>
        <position position="226"/>
    </location>
    <ligand>
        <name>[2Fe-2S] cluster</name>
        <dbReference type="ChEBI" id="CHEBI:190135"/>
    </ligand>
</feature>
<dbReference type="InterPro" id="IPR017938">
    <property type="entry name" value="Riboflavin_synthase-like_b-brl"/>
</dbReference>
<keyword evidence="1" id="KW-0411">Iron-sulfur</keyword>
<dbReference type="InterPro" id="IPR001433">
    <property type="entry name" value="OxRdtase_FAD/NAD-bd"/>
</dbReference>
<comment type="caution">
    <text evidence="3">The sequence shown here is derived from an EMBL/GenBank/DDBJ whole genome shotgun (WGS) entry which is preliminary data.</text>
</comment>
<keyword evidence="1" id="KW-0479">Metal-binding</keyword>
<dbReference type="InterPro" id="IPR050353">
    <property type="entry name" value="PyrK_electron_transfer"/>
</dbReference>
<dbReference type="PANTHER" id="PTHR43513:SF3">
    <property type="entry name" value="DIHYDROOROTATE DEHYDROGENASE B (NAD(+)), ELECTRON TRANSFER SUBUNIT-RELATED"/>
    <property type="match status" value="1"/>
</dbReference>
<name>A0A532UZZ0_UNCT6</name>
<sequence>MFRIVERQRVNPEVNRFVIEASIIAQKREPGQFVVFRLHEKGERIPITIADADAQAGTITVYVQELGKTTFEMGRMNAGDEIADVIGPLGNPTPIEKLDGEVFAIAGGVGSAEVLPIARKHKEAGNKVIAILGYRSKDIVILEEEFRSFADEVYVTTDDGSYGREGFVTTELADHLEKGRPIAEIIAVGPAIMMKAVCDLTRHYNIKTMVSLNSIMIDATGMCGVCRVEVGGETRYACVHGPEFDGHKVNFDLLLKRLASFKEEEKISLERYQAAVGDEHTPWGAQDA</sequence>
<dbReference type="SUPFAM" id="SSF63380">
    <property type="entry name" value="Riboflavin synthase domain-like"/>
    <property type="match status" value="1"/>
</dbReference>
<dbReference type="GO" id="GO:0046872">
    <property type="term" value="F:metal ion binding"/>
    <property type="evidence" value="ECO:0007669"/>
    <property type="project" value="UniProtKB-KW"/>
</dbReference>
<keyword evidence="3" id="KW-0560">Oxidoreductase</keyword>
<feature type="domain" description="FAD-binding FR-type" evidence="2">
    <location>
        <begin position="1"/>
        <end position="95"/>
    </location>
</feature>
<dbReference type="EMBL" id="NJBO01000018">
    <property type="protein sequence ID" value="TKJ40520.1"/>
    <property type="molecule type" value="Genomic_DNA"/>
</dbReference>
<dbReference type="InterPro" id="IPR012165">
    <property type="entry name" value="Cyt_c3_hydrogenase_gsu"/>
</dbReference>
<dbReference type="InterPro" id="IPR017927">
    <property type="entry name" value="FAD-bd_FR_type"/>
</dbReference>
<organism evidence="3 4">
    <name type="scientific">candidate division TA06 bacterium B3_TA06</name>
    <dbReference type="NCBI Taxonomy" id="2012487"/>
    <lineage>
        <taxon>Bacteria</taxon>
        <taxon>Bacteria division TA06</taxon>
    </lineage>
</organism>
<dbReference type="PANTHER" id="PTHR43513">
    <property type="entry name" value="DIHYDROOROTATE DEHYDROGENASE B (NAD(+)), ELECTRON TRANSFER SUBUNIT"/>
    <property type="match status" value="1"/>
</dbReference>
<proteinExistence type="predicted"/>
<dbReference type="GO" id="GO:0051537">
    <property type="term" value="F:2 iron, 2 sulfur cluster binding"/>
    <property type="evidence" value="ECO:0007669"/>
    <property type="project" value="UniProtKB-KW"/>
</dbReference>
<accession>A0A532UZZ0</accession>
<dbReference type="PROSITE" id="PS51384">
    <property type="entry name" value="FAD_FR"/>
    <property type="match status" value="1"/>
</dbReference>
<reference evidence="3 4" key="1">
    <citation type="submission" date="2017-06" db="EMBL/GenBank/DDBJ databases">
        <title>Novel microbial phyla capable of carbon fixation and sulfur reduction in deep-sea sediments.</title>
        <authorList>
            <person name="Huang J."/>
            <person name="Baker B."/>
            <person name="Wang Y."/>
        </authorList>
    </citation>
    <scope>NUCLEOTIDE SEQUENCE [LARGE SCALE GENOMIC DNA]</scope>
    <source>
        <strain evidence="3">B3_TA06</strain>
    </source>
</reference>
<dbReference type="Gene3D" id="2.40.30.10">
    <property type="entry name" value="Translation factors"/>
    <property type="match status" value="1"/>
</dbReference>
<protein>
    <submittedName>
        <fullName evidence="3">Ferredoxin-NADP reductase</fullName>
        <ecNumber evidence="3">1.18.1.2</ecNumber>
    </submittedName>
</protein>
<dbReference type="Proteomes" id="UP000317778">
    <property type="component" value="Unassembled WGS sequence"/>
</dbReference>
<evidence type="ECO:0000313" key="4">
    <source>
        <dbReference type="Proteomes" id="UP000317778"/>
    </source>
</evidence>
<dbReference type="NCBIfam" id="NF004862">
    <property type="entry name" value="PRK06222.1"/>
    <property type="match status" value="1"/>
</dbReference>
<dbReference type="AlphaFoldDB" id="A0A532UZZ0"/>
<dbReference type="Pfam" id="PF00175">
    <property type="entry name" value="NAD_binding_1"/>
    <property type="match status" value="1"/>
</dbReference>
<comment type="cofactor">
    <cofactor evidence="1">
        <name>[2Fe-2S] cluster</name>
        <dbReference type="ChEBI" id="CHEBI:190135"/>
    </cofactor>
    <text evidence="1">Binds 1 [2Fe-2S] cluster per subunit.</text>
</comment>
<keyword evidence="1" id="KW-0001">2Fe-2S</keyword>
<dbReference type="PIRSF" id="PIRSF006816">
    <property type="entry name" value="Cyc3_hyd_g"/>
    <property type="match status" value="1"/>
</dbReference>
<dbReference type="EC" id="1.18.1.2" evidence="3"/>
<dbReference type="GO" id="GO:0050660">
    <property type="term" value="F:flavin adenine dinucleotide binding"/>
    <property type="evidence" value="ECO:0007669"/>
    <property type="project" value="InterPro"/>
</dbReference>
<dbReference type="Gene3D" id="3.40.50.80">
    <property type="entry name" value="Nucleotide-binding domain of ferredoxin-NADP reductase (FNR) module"/>
    <property type="match status" value="1"/>
</dbReference>
<feature type="binding site" evidence="1">
    <location>
        <position position="238"/>
    </location>
    <ligand>
        <name>[2Fe-2S] cluster</name>
        <dbReference type="ChEBI" id="CHEBI:190135"/>
    </ligand>
</feature>
<dbReference type="InterPro" id="IPR019480">
    <property type="entry name" value="Dihydroorotate_DH_Fe-S-bd"/>
</dbReference>
<gene>
    <name evidence="3" type="ORF">CEE36_09525</name>
</gene>
<dbReference type="GO" id="GO:0006221">
    <property type="term" value="P:pyrimidine nucleotide biosynthetic process"/>
    <property type="evidence" value="ECO:0007669"/>
    <property type="project" value="InterPro"/>
</dbReference>
<dbReference type="InterPro" id="IPR039261">
    <property type="entry name" value="FNR_nucleotide-bd"/>
</dbReference>
<evidence type="ECO:0000256" key="1">
    <source>
        <dbReference type="PIRSR" id="PIRSR006816-2"/>
    </source>
</evidence>
<dbReference type="CDD" id="cd06219">
    <property type="entry name" value="DHOD_e_trans_like1"/>
    <property type="match status" value="1"/>
</dbReference>
<dbReference type="GO" id="GO:0004324">
    <property type="term" value="F:ferredoxin-NADP+ reductase activity"/>
    <property type="evidence" value="ECO:0007669"/>
    <property type="project" value="UniProtKB-EC"/>
</dbReference>
<keyword evidence="1" id="KW-0408">Iron</keyword>
<dbReference type="Pfam" id="PF10418">
    <property type="entry name" value="DHODB_Fe-S_bind"/>
    <property type="match status" value="1"/>
</dbReference>
<evidence type="ECO:0000259" key="2">
    <source>
        <dbReference type="PROSITE" id="PS51384"/>
    </source>
</evidence>
<evidence type="ECO:0000313" key="3">
    <source>
        <dbReference type="EMBL" id="TKJ40520.1"/>
    </source>
</evidence>
<dbReference type="SUPFAM" id="SSF52343">
    <property type="entry name" value="Ferredoxin reductase-like, C-terminal NADP-linked domain"/>
    <property type="match status" value="1"/>
</dbReference>
<feature type="binding site" evidence="1">
    <location>
        <position position="223"/>
    </location>
    <ligand>
        <name>[2Fe-2S] cluster</name>
        <dbReference type="ChEBI" id="CHEBI:190135"/>
    </ligand>
</feature>